<protein>
    <submittedName>
        <fullName evidence="1">Uncharacterized protein</fullName>
    </submittedName>
</protein>
<sequence length="204" mass="22930">MFKAIYTEYTVSFQIINLLHGHIPRERVQLKRNLSKKVNVSCNRPPPPLRLPHPAGSQPLPIPHLYLARARCLILCSRLLTPEGALFDINFLCGFGTPSLYRLIYSCPMRVTSSGHVPYFCHLLGPRCRRVRPRGEVRSGHLIRLQGDSTATVLLPLNFKDVDRQTYLAVNMTLINSLLSHASVPVEKTAEQNFVPPPAPAVFD</sequence>
<dbReference type="EMBL" id="JAACXV010013271">
    <property type="protein sequence ID" value="KAF7273831.1"/>
    <property type="molecule type" value="Genomic_DNA"/>
</dbReference>
<dbReference type="AlphaFoldDB" id="A0A834I6Z1"/>
<organism evidence="1 2">
    <name type="scientific">Rhynchophorus ferrugineus</name>
    <name type="common">Red palm weevil</name>
    <name type="synonym">Curculio ferrugineus</name>
    <dbReference type="NCBI Taxonomy" id="354439"/>
    <lineage>
        <taxon>Eukaryota</taxon>
        <taxon>Metazoa</taxon>
        <taxon>Ecdysozoa</taxon>
        <taxon>Arthropoda</taxon>
        <taxon>Hexapoda</taxon>
        <taxon>Insecta</taxon>
        <taxon>Pterygota</taxon>
        <taxon>Neoptera</taxon>
        <taxon>Endopterygota</taxon>
        <taxon>Coleoptera</taxon>
        <taxon>Polyphaga</taxon>
        <taxon>Cucujiformia</taxon>
        <taxon>Curculionidae</taxon>
        <taxon>Dryophthorinae</taxon>
        <taxon>Rhynchophorus</taxon>
    </lineage>
</organism>
<evidence type="ECO:0000313" key="2">
    <source>
        <dbReference type="Proteomes" id="UP000625711"/>
    </source>
</evidence>
<accession>A0A834I6Z1</accession>
<dbReference type="Proteomes" id="UP000625711">
    <property type="component" value="Unassembled WGS sequence"/>
</dbReference>
<name>A0A834I6Z1_RHYFE</name>
<proteinExistence type="predicted"/>
<comment type="caution">
    <text evidence="1">The sequence shown here is derived from an EMBL/GenBank/DDBJ whole genome shotgun (WGS) entry which is preliminary data.</text>
</comment>
<keyword evidence="2" id="KW-1185">Reference proteome</keyword>
<reference evidence="1" key="1">
    <citation type="submission" date="2020-08" db="EMBL/GenBank/DDBJ databases">
        <title>Genome sequencing and assembly of the red palm weevil Rhynchophorus ferrugineus.</title>
        <authorList>
            <person name="Dias G.B."/>
            <person name="Bergman C.M."/>
            <person name="Manee M."/>
        </authorList>
    </citation>
    <scope>NUCLEOTIDE SEQUENCE</scope>
    <source>
        <strain evidence="1">AA-2017</strain>
        <tissue evidence="1">Whole larva</tissue>
    </source>
</reference>
<evidence type="ECO:0000313" key="1">
    <source>
        <dbReference type="EMBL" id="KAF7273831.1"/>
    </source>
</evidence>
<gene>
    <name evidence="1" type="ORF">GWI33_013478</name>
</gene>